<name>A0A9D4JS20_DREPO</name>
<evidence type="ECO:0000313" key="1">
    <source>
        <dbReference type="EMBL" id="KAH3820729.1"/>
    </source>
</evidence>
<gene>
    <name evidence="1" type="ORF">DPMN_122478</name>
</gene>
<dbReference type="EMBL" id="JAIWYP010000005">
    <property type="protein sequence ID" value="KAH3820729.1"/>
    <property type="molecule type" value="Genomic_DNA"/>
</dbReference>
<evidence type="ECO:0000313" key="2">
    <source>
        <dbReference type="Proteomes" id="UP000828390"/>
    </source>
</evidence>
<dbReference type="Proteomes" id="UP000828390">
    <property type="component" value="Unassembled WGS sequence"/>
</dbReference>
<sequence length="75" mass="8670">MDVVQSRSCFCRKTTRCLFRLCLKYGRTFVVRFWSGIVVKKTVVRLKRKFVMVTAVFTPSVYDCGIQGKEIPVSV</sequence>
<reference evidence="1" key="2">
    <citation type="submission" date="2020-11" db="EMBL/GenBank/DDBJ databases">
        <authorList>
            <person name="McCartney M.A."/>
            <person name="Auch B."/>
            <person name="Kono T."/>
            <person name="Mallez S."/>
            <person name="Becker A."/>
            <person name="Gohl D.M."/>
            <person name="Silverstein K.A.T."/>
            <person name="Koren S."/>
            <person name="Bechman K.B."/>
            <person name="Herman A."/>
            <person name="Abrahante J.E."/>
            <person name="Garbe J."/>
        </authorList>
    </citation>
    <scope>NUCLEOTIDE SEQUENCE</scope>
    <source>
        <strain evidence="1">Duluth1</strain>
        <tissue evidence="1">Whole animal</tissue>
    </source>
</reference>
<organism evidence="1 2">
    <name type="scientific">Dreissena polymorpha</name>
    <name type="common">Zebra mussel</name>
    <name type="synonym">Mytilus polymorpha</name>
    <dbReference type="NCBI Taxonomy" id="45954"/>
    <lineage>
        <taxon>Eukaryota</taxon>
        <taxon>Metazoa</taxon>
        <taxon>Spiralia</taxon>
        <taxon>Lophotrochozoa</taxon>
        <taxon>Mollusca</taxon>
        <taxon>Bivalvia</taxon>
        <taxon>Autobranchia</taxon>
        <taxon>Heteroconchia</taxon>
        <taxon>Euheterodonta</taxon>
        <taxon>Imparidentia</taxon>
        <taxon>Neoheterodontei</taxon>
        <taxon>Myida</taxon>
        <taxon>Dreissenoidea</taxon>
        <taxon>Dreissenidae</taxon>
        <taxon>Dreissena</taxon>
    </lineage>
</organism>
<accession>A0A9D4JS20</accession>
<reference evidence="1" key="1">
    <citation type="journal article" date="2019" name="bioRxiv">
        <title>The Genome of the Zebra Mussel, Dreissena polymorpha: A Resource for Invasive Species Research.</title>
        <authorList>
            <person name="McCartney M.A."/>
            <person name="Auch B."/>
            <person name="Kono T."/>
            <person name="Mallez S."/>
            <person name="Zhang Y."/>
            <person name="Obille A."/>
            <person name="Becker A."/>
            <person name="Abrahante J.E."/>
            <person name="Garbe J."/>
            <person name="Badalamenti J.P."/>
            <person name="Herman A."/>
            <person name="Mangelson H."/>
            <person name="Liachko I."/>
            <person name="Sullivan S."/>
            <person name="Sone E.D."/>
            <person name="Koren S."/>
            <person name="Silverstein K.A.T."/>
            <person name="Beckman K.B."/>
            <person name="Gohl D.M."/>
        </authorList>
    </citation>
    <scope>NUCLEOTIDE SEQUENCE</scope>
    <source>
        <strain evidence="1">Duluth1</strain>
        <tissue evidence="1">Whole animal</tissue>
    </source>
</reference>
<protein>
    <submittedName>
        <fullName evidence="1">Uncharacterized protein</fullName>
    </submittedName>
</protein>
<proteinExistence type="predicted"/>
<dbReference type="AlphaFoldDB" id="A0A9D4JS20"/>
<keyword evidence="2" id="KW-1185">Reference proteome</keyword>
<comment type="caution">
    <text evidence="1">The sequence shown here is derived from an EMBL/GenBank/DDBJ whole genome shotgun (WGS) entry which is preliminary data.</text>
</comment>